<dbReference type="SUPFAM" id="SSF53474">
    <property type="entry name" value="alpha/beta-Hydrolases"/>
    <property type="match status" value="1"/>
</dbReference>
<dbReference type="RefSeq" id="WP_357781561.1">
    <property type="nucleotide sequence ID" value="NZ_JBFAKC010000003.1"/>
</dbReference>
<dbReference type="PANTHER" id="PTHR43798">
    <property type="entry name" value="MONOACYLGLYCEROL LIPASE"/>
    <property type="match status" value="1"/>
</dbReference>
<comment type="caution">
    <text evidence="2">The sequence shown here is derived from an EMBL/GenBank/DDBJ whole genome shotgun (WGS) entry which is preliminary data.</text>
</comment>
<feature type="domain" description="AB hydrolase-1" evidence="1">
    <location>
        <begin position="39"/>
        <end position="294"/>
    </location>
</feature>
<dbReference type="EMBL" id="JBFAKC010000003">
    <property type="protein sequence ID" value="MEV0707641.1"/>
    <property type="molecule type" value="Genomic_DNA"/>
</dbReference>
<protein>
    <submittedName>
        <fullName evidence="2">Alpha/beta hydrolase</fullName>
    </submittedName>
</protein>
<dbReference type="PANTHER" id="PTHR43798:SF33">
    <property type="entry name" value="HYDROLASE, PUTATIVE (AFU_ORTHOLOGUE AFUA_2G14860)-RELATED"/>
    <property type="match status" value="1"/>
</dbReference>
<dbReference type="Pfam" id="PF12697">
    <property type="entry name" value="Abhydrolase_6"/>
    <property type="match status" value="1"/>
</dbReference>
<dbReference type="InterPro" id="IPR029058">
    <property type="entry name" value="AB_hydrolase_fold"/>
</dbReference>
<gene>
    <name evidence="2" type="ORF">AB0I48_08770</name>
</gene>
<dbReference type="Gene3D" id="3.40.50.1820">
    <property type="entry name" value="alpha/beta hydrolase"/>
    <property type="match status" value="1"/>
</dbReference>
<dbReference type="InterPro" id="IPR000073">
    <property type="entry name" value="AB_hydrolase_1"/>
</dbReference>
<evidence type="ECO:0000259" key="1">
    <source>
        <dbReference type="Pfam" id="PF12697"/>
    </source>
</evidence>
<keyword evidence="3" id="KW-1185">Reference proteome</keyword>
<proteinExistence type="predicted"/>
<dbReference type="GO" id="GO:0016787">
    <property type="term" value="F:hydrolase activity"/>
    <property type="evidence" value="ECO:0007669"/>
    <property type="project" value="UniProtKB-KW"/>
</dbReference>
<accession>A0ABV3FR46</accession>
<dbReference type="Proteomes" id="UP001551695">
    <property type="component" value="Unassembled WGS sequence"/>
</dbReference>
<evidence type="ECO:0000313" key="2">
    <source>
        <dbReference type="EMBL" id="MEV0707641.1"/>
    </source>
</evidence>
<name>A0ABV3FR46_9NOCA</name>
<keyword evidence="2" id="KW-0378">Hydrolase</keyword>
<sequence>MNQRATDGRDGGAPPIGGHHRVAGHQLFLHSSGEGGPAVVFLPGASSVGLDYLKIHEAVAAFTTSVLYDRGGTGWSDRVDLPRTASEVAAELHSLLSTAGIAGPYVLVAHSLGGAYARRFAQMFPGDVAGLVALESFSEDWDTHMPADLHLDQTPDTVPGRFQTTLLRALSRPFYRKMFADWPAEIRKPLVAGHVSREWMVNGTKERGNTTALRDELKAGPPFPDIPLIAMAALGADSGQRLSLSKTMLGQLNASKERLYTAMADSVTDGEYRPLPDAKHSTMQLDAPDAIIEAIRDVHARATH</sequence>
<evidence type="ECO:0000313" key="3">
    <source>
        <dbReference type="Proteomes" id="UP001551695"/>
    </source>
</evidence>
<reference evidence="2 3" key="1">
    <citation type="submission" date="2024-06" db="EMBL/GenBank/DDBJ databases">
        <title>The Natural Products Discovery Center: Release of the First 8490 Sequenced Strains for Exploring Actinobacteria Biosynthetic Diversity.</title>
        <authorList>
            <person name="Kalkreuter E."/>
            <person name="Kautsar S.A."/>
            <person name="Yang D."/>
            <person name="Bader C.D."/>
            <person name="Teijaro C.N."/>
            <person name="Fluegel L."/>
            <person name="Davis C.M."/>
            <person name="Simpson J.R."/>
            <person name="Lauterbach L."/>
            <person name="Steele A.D."/>
            <person name="Gui C."/>
            <person name="Meng S."/>
            <person name="Li G."/>
            <person name="Viehrig K."/>
            <person name="Ye F."/>
            <person name="Su P."/>
            <person name="Kiefer A.F."/>
            <person name="Nichols A."/>
            <person name="Cepeda A.J."/>
            <person name="Yan W."/>
            <person name="Fan B."/>
            <person name="Jiang Y."/>
            <person name="Adhikari A."/>
            <person name="Zheng C.-J."/>
            <person name="Schuster L."/>
            <person name="Cowan T.M."/>
            <person name="Smanski M.J."/>
            <person name="Chevrette M.G."/>
            <person name="De Carvalho L.P.S."/>
            <person name="Shen B."/>
        </authorList>
    </citation>
    <scope>NUCLEOTIDE SEQUENCE [LARGE SCALE GENOMIC DNA]</scope>
    <source>
        <strain evidence="2 3">NPDC050403</strain>
    </source>
</reference>
<organism evidence="2 3">
    <name type="scientific">Nocardia aurea</name>
    <dbReference type="NCBI Taxonomy" id="2144174"/>
    <lineage>
        <taxon>Bacteria</taxon>
        <taxon>Bacillati</taxon>
        <taxon>Actinomycetota</taxon>
        <taxon>Actinomycetes</taxon>
        <taxon>Mycobacteriales</taxon>
        <taxon>Nocardiaceae</taxon>
        <taxon>Nocardia</taxon>
    </lineage>
</organism>
<dbReference type="InterPro" id="IPR050266">
    <property type="entry name" value="AB_hydrolase_sf"/>
</dbReference>